<comment type="similarity">
    <text evidence="2">Belongs to the oxygen-dependent FAD-linked oxidoreductase family.</text>
</comment>
<dbReference type="InterPro" id="IPR050416">
    <property type="entry name" value="FAD-linked_Oxidoreductase"/>
</dbReference>
<dbReference type="AlphaFoldDB" id="A0A426SR08"/>
<protein>
    <submittedName>
        <fullName evidence="7">FAD-linked oxidoreductase</fullName>
    </submittedName>
</protein>
<evidence type="ECO:0000256" key="3">
    <source>
        <dbReference type="ARBA" id="ARBA00022630"/>
    </source>
</evidence>
<organism evidence="7 8">
    <name type="scientific">Brachybacterium paraconglomeratum</name>
    <dbReference type="NCBI Taxonomy" id="173362"/>
    <lineage>
        <taxon>Bacteria</taxon>
        <taxon>Bacillati</taxon>
        <taxon>Actinomycetota</taxon>
        <taxon>Actinomycetes</taxon>
        <taxon>Micrococcales</taxon>
        <taxon>Dermabacteraceae</taxon>
        <taxon>Brachybacterium</taxon>
    </lineage>
</organism>
<dbReference type="PROSITE" id="PS00862">
    <property type="entry name" value="OX2_COVAL_FAD"/>
    <property type="match status" value="1"/>
</dbReference>
<dbReference type="EMBL" id="QOCI01000001">
    <property type="protein sequence ID" value="RRR20555.1"/>
    <property type="molecule type" value="Genomic_DNA"/>
</dbReference>
<proteinExistence type="inferred from homology"/>
<dbReference type="SUPFAM" id="SSF56176">
    <property type="entry name" value="FAD-binding/transporter-associated domain-like"/>
    <property type="match status" value="1"/>
</dbReference>
<dbReference type="InterPro" id="IPR036318">
    <property type="entry name" value="FAD-bd_PCMH-like_sf"/>
</dbReference>
<dbReference type="RefSeq" id="WP_126985011.1">
    <property type="nucleotide sequence ID" value="NZ_ML133851.1"/>
</dbReference>
<dbReference type="Gene3D" id="3.30.465.10">
    <property type="match status" value="1"/>
</dbReference>
<comment type="caution">
    <text evidence="7">The sequence shown here is derived from an EMBL/GenBank/DDBJ whole genome shotgun (WGS) entry which is preliminary data.</text>
</comment>
<keyword evidence="8" id="KW-1185">Reference proteome</keyword>
<reference evidence="7 8" key="1">
    <citation type="submission" date="2018-07" db="EMBL/GenBank/DDBJ databases">
        <title>Brachybacteriurn paraconglorneratum KCTC 9916.</title>
        <authorList>
            <person name="Li Y."/>
        </authorList>
    </citation>
    <scope>NUCLEOTIDE SEQUENCE [LARGE SCALE GENOMIC DNA]</scope>
    <source>
        <strain evidence="7 8">KCTC 9916</strain>
    </source>
</reference>
<dbReference type="Proteomes" id="UP000274327">
    <property type="component" value="Unassembled WGS sequence"/>
</dbReference>
<accession>A0A426SR08</accession>
<evidence type="ECO:0000259" key="6">
    <source>
        <dbReference type="PROSITE" id="PS51387"/>
    </source>
</evidence>
<dbReference type="Gene3D" id="3.40.462.20">
    <property type="match status" value="1"/>
</dbReference>
<dbReference type="InterPro" id="IPR016167">
    <property type="entry name" value="FAD-bd_PCMH_sub1"/>
</dbReference>
<dbReference type="Pfam" id="PF08031">
    <property type="entry name" value="BBE"/>
    <property type="match status" value="1"/>
</dbReference>
<evidence type="ECO:0000313" key="8">
    <source>
        <dbReference type="Proteomes" id="UP000274327"/>
    </source>
</evidence>
<sequence length="471" mass="50728">MTWKTGEDPIPEARAALDRLRDRVAGEVVEPGHPDYDAARAVWNGREDRFPYLVVRAATVDDVLPVLEAVRETGLPLAVRGGGHSVAGLGTVDDGIVLDLGALREVTVDPAAHLVTAAPGARVGDVDAATAPHRLAVPLGTVPSPGIAGMTLGGGVGWLSRKAGLSLDRLEAADVLLADGRLVRASEEEHRDLFWALRGGGGNFGVVTAFTYRAVPMPETVLGASLYYRRAQWRRALGAFERWSRDLPDELAAVVSVASPPPEGGFGDASWLAIHSVWIDEDHAAGEALIGALRRALPPDRELIGPVSWEAWQGARSEAVPTGARGLWRNASFRSLDEEVLDALAAVAEALPGPGASLDLHLLGGAFARVPEGATAFPHRGGRLMVSIHLAWQDPGEDARFRAFAERAAAELARLRERGEYVNFRSIERTRPVPEVTREAYGAETYRRLQRVKQVYDPGNMFRRTLNVAPQ</sequence>
<dbReference type="InterPro" id="IPR016169">
    <property type="entry name" value="FAD-bd_PCMH_sub2"/>
</dbReference>
<keyword evidence="3" id="KW-0285">Flavoprotein</keyword>
<dbReference type="InterPro" id="IPR012951">
    <property type="entry name" value="BBE"/>
</dbReference>
<evidence type="ECO:0000313" key="7">
    <source>
        <dbReference type="EMBL" id="RRR20555.1"/>
    </source>
</evidence>
<evidence type="ECO:0000256" key="5">
    <source>
        <dbReference type="ARBA" id="ARBA00023002"/>
    </source>
</evidence>
<dbReference type="PANTHER" id="PTHR42973">
    <property type="entry name" value="BINDING OXIDOREDUCTASE, PUTATIVE (AFU_ORTHOLOGUE AFUA_1G17690)-RELATED"/>
    <property type="match status" value="1"/>
</dbReference>
<evidence type="ECO:0000256" key="4">
    <source>
        <dbReference type="ARBA" id="ARBA00022827"/>
    </source>
</evidence>
<dbReference type="InterPro" id="IPR016166">
    <property type="entry name" value="FAD-bd_PCMH"/>
</dbReference>
<dbReference type="GeneID" id="78120190"/>
<dbReference type="GO" id="GO:0016491">
    <property type="term" value="F:oxidoreductase activity"/>
    <property type="evidence" value="ECO:0007669"/>
    <property type="project" value="UniProtKB-KW"/>
</dbReference>
<keyword evidence="4" id="KW-0274">FAD</keyword>
<dbReference type="PROSITE" id="PS51387">
    <property type="entry name" value="FAD_PCMH"/>
    <property type="match status" value="1"/>
</dbReference>
<dbReference type="Pfam" id="PF01565">
    <property type="entry name" value="FAD_binding_4"/>
    <property type="match status" value="1"/>
</dbReference>
<gene>
    <name evidence="7" type="ORF">DS079_03985</name>
</gene>
<comment type="cofactor">
    <cofactor evidence="1">
        <name>FAD</name>
        <dbReference type="ChEBI" id="CHEBI:57692"/>
    </cofactor>
</comment>
<evidence type="ECO:0000256" key="2">
    <source>
        <dbReference type="ARBA" id="ARBA00005466"/>
    </source>
</evidence>
<dbReference type="InterPro" id="IPR006094">
    <property type="entry name" value="Oxid_FAD_bind_N"/>
</dbReference>
<dbReference type="Gene3D" id="3.30.43.10">
    <property type="entry name" value="Uridine Diphospho-n-acetylenolpyruvylglucosamine Reductase, domain 2"/>
    <property type="match status" value="1"/>
</dbReference>
<evidence type="ECO:0000256" key="1">
    <source>
        <dbReference type="ARBA" id="ARBA00001974"/>
    </source>
</evidence>
<name>A0A426SR08_9MICO</name>
<dbReference type="GO" id="GO:0071949">
    <property type="term" value="F:FAD binding"/>
    <property type="evidence" value="ECO:0007669"/>
    <property type="project" value="InterPro"/>
</dbReference>
<dbReference type="InterPro" id="IPR006093">
    <property type="entry name" value="Oxy_OxRdtase_FAD_BS"/>
</dbReference>
<keyword evidence="5" id="KW-0560">Oxidoreductase</keyword>
<feature type="domain" description="FAD-binding PCMH-type" evidence="6">
    <location>
        <begin position="47"/>
        <end position="217"/>
    </location>
</feature>
<dbReference type="PANTHER" id="PTHR42973:SF39">
    <property type="entry name" value="FAD-BINDING PCMH-TYPE DOMAIN-CONTAINING PROTEIN"/>
    <property type="match status" value="1"/>
</dbReference>